<feature type="chain" id="PRO_5016318876" evidence="2">
    <location>
        <begin position="26"/>
        <end position="142"/>
    </location>
</feature>
<evidence type="ECO:0000313" key="3">
    <source>
        <dbReference type="EMBL" id="PYH68672.1"/>
    </source>
</evidence>
<feature type="signal peptide" evidence="2">
    <location>
        <begin position="1"/>
        <end position="25"/>
    </location>
</feature>
<dbReference type="RefSeq" id="XP_025562466.1">
    <property type="nucleotide sequence ID" value="XM_025708222.1"/>
</dbReference>
<feature type="region of interest" description="Disordered" evidence="1">
    <location>
        <begin position="79"/>
        <end position="112"/>
    </location>
</feature>
<feature type="compositionally biased region" description="Basic and acidic residues" evidence="1">
    <location>
        <begin position="82"/>
        <end position="112"/>
    </location>
</feature>
<keyword evidence="2" id="KW-0732">Signal</keyword>
<name>A0A319CK47_ASPVC</name>
<keyword evidence="4" id="KW-1185">Reference proteome</keyword>
<evidence type="ECO:0000256" key="1">
    <source>
        <dbReference type="SAM" id="MobiDB-lite"/>
    </source>
</evidence>
<dbReference type="Proteomes" id="UP000248405">
    <property type="component" value="Unassembled WGS sequence"/>
</dbReference>
<organism evidence="3 4">
    <name type="scientific">Aspergillus vadensis (strain CBS 113365 / IMI 142717 / IBT 24658)</name>
    <dbReference type="NCBI Taxonomy" id="1448311"/>
    <lineage>
        <taxon>Eukaryota</taxon>
        <taxon>Fungi</taxon>
        <taxon>Dikarya</taxon>
        <taxon>Ascomycota</taxon>
        <taxon>Pezizomycotina</taxon>
        <taxon>Eurotiomycetes</taxon>
        <taxon>Eurotiomycetidae</taxon>
        <taxon>Eurotiales</taxon>
        <taxon>Aspergillaceae</taxon>
        <taxon>Aspergillus</taxon>
        <taxon>Aspergillus subgen. Circumdati</taxon>
    </lineage>
</organism>
<sequence>MSFKRLNVQKAFVLASLLLASGVSAAAIPASIPDPASVSVAPTNTQVPAGQGDVSPAPIPYEGVPDCQSCREDEYNEQITDESAKQMKRESDTIAARTDSKKLTPEEQKAEEEKAKKIQKEALEKCHGAGACEILYILQHLG</sequence>
<gene>
    <name evidence="3" type="ORF">BO88DRAFT_415831</name>
</gene>
<protein>
    <submittedName>
        <fullName evidence="3">Uncharacterized protein</fullName>
    </submittedName>
</protein>
<dbReference type="OrthoDB" id="4507110at2759"/>
<dbReference type="EMBL" id="KZ821626">
    <property type="protein sequence ID" value="PYH68672.1"/>
    <property type="molecule type" value="Genomic_DNA"/>
</dbReference>
<dbReference type="AlphaFoldDB" id="A0A319CK47"/>
<evidence type="ECO:0000313" key="4">
    <source>
        <dbReference type="Proteomes" id="UP000248405"/>
    </source>
</evidence>
<accession>A0A319CK47</accession>
<evidence type="ECO:0000256" key="2">
    <source>
        <dbReference type="SAM" id="SignalP"/>
    </source>
</evidence>
<proteinExistence type="predicted"/>
<dbReference type="GeneID" id="37212814"/>
<reference evidence="3" key="1">
    <citation type="submission" date="2016-12" db="EMBL/GenBank/DDBJ databases">
        <title>The genomes of Aspergillus section Nigri reveals drivers in fungal speciation.</title>
        <authorList>
            <consortium name="DOE Joint Genome Institute"/>
            <person name="Vesth T.C."/>
            <person name="Nybo J."/>
            <person name="Theobald S."/>
            <person name="Brandl J."/>
            <person name="Frisvad J.C."/>
            <person name="Nielsen K.F."/>
            <person name="Lyhne E.K."/>
            <person name="Kogle M.E."/>
            <person name="Kuo A."/>
            <person name="Riley R."/>
            <person name="Clum A."/>
            <person name="Nolan M."/>
            <person name="Lipzen A."/>
            <person name="Salamov A."/>
            <person name="Henrissat B."/>
            <person name="Wiebenga A."/>
            <person name="De Vries R.P."/>
            <person name="Grigoriev I.V."/>
            <person name="Mortensen U.H."/>
            <person name="Andersen M.R."/>
            <person name="Baker S.E."/>
        </authorList>
    </citation>
    <scope>NUCLEOTIDE SEQUENCE [LARGE SCALE GENOMIC DNA]</scope>
    <source>
        <strain evidence="3">CBS 113365</strain>
    </source>
</reference>